<proteinExistence type="predicted"/>
<sequence>MALLTPFVLLTPFDDLGLVHNTHAMTRSAVFIRLLRFRKSFDRRPQRRRLATYWTTPRLGRD</sequence>
<reference evidence="1 2" key="1">
    <citation type="submission" date="2018-02" db="EMBL/GenBank/DDBJ databases">
        <title>Insights into the biology of acidophilic members of the Acidiferrobacteraceae family derived from comparative genomic analyses.</title>
        <authorList>
            <person name="Issotta F."/>
            <person name="Thyssen C."/>
            <person name="Mena C."/>
            <person name="Moya A."/>
            <person name="Bellenberg S."/>
            <person name="Sproer C."/>
            <person name="Covarrubias P.C."/>
            <person name="Sand W."/>
            <person name="Quatrini R."/>
            <person name="Vera M."/>
        </authorList>
    </citation>
    <scope>NUCLEOTIDE SEQUENCE [LARGE SCALE GENOMIC DNA]</scope>
    <source>
        <strain evidence="2">m-1</strain>
    </source>
</reference>
<accession>A0A1C2FXP8</accession>
<dbReference type="Proteomes" id="UP000253250">
    <property type="component" value="Unassembled WGS sequence"/>
</dbReference>
<evidence type="ECO:0000313" key="2">
    <source>
        <dbReference type="Proteomes" id="UP000253250"/>
    </source>
</evidence>
<name>A0A1C2FXP8_9GAMM</name>
<gene>
    <name evidence="1" type="ORF">C4900_10785</name>
</gene>
<dbReference type="EMBL" id="PSYR01000002">
    <property type="protein sequence ID" value="RCN56317.1"/>
    <property type="molecule type" value="Genomic_DNA"/>
</dbReference>
<protein>
    <submittedName>
        <fullName evidence="1">Uncharacterized protein</fullName>
    </submittedName>
</protein>
<dbReference type="RefSeq" id="WP_141689429.1">
    <property type="nucleotide sequence ID" value="NZ_CP080624.1"/>
</dbReference>
<comment type="caution">
    <text evidence="1">The sequence shown here is derived from an EMBL/GenBank/DDBJ whole genome shotgun (WGS) entry which is preliminary data.</text>
</comment>
<dbReference type="AlphaFoldDB" id="A0A1C2FXP8"/>
<evidence type="ECO:0000313" key="1">
    <source>
        <dbReference type="EMBL" id="RCN56317.1"/>
    </source>
</evidence>
<keyword evidence="2" id="KW-1185">Reference proteome</keyword>
<organism evidence="1 2">
    <name type="scientific">Acidiferrobacter thiooxydans</name>
    <dbReference type="NCBI Taxonomy" id="163359"/>
    <lineage>
        <taxon>Bacteria</taxon>
        <taxon>Pseudomonadati</taxon>
        <taxon>Pseudomonadota</taxon>
        <taxon>Gammaproteobacteria</taxon>
        <taxon>Acidiferrobacterales</taxon>
        <taxon>Acidiferrobacteraceae</taxon>
        <taxon>Acidiferrobacter</taxon>
    </lineage>
</organism>